<feature type="transmembrane region" description="Helical" evidence="1">
    <location>
        <begin position="93"/>
        <end position="112"/>
    </location>
</feature>
<proteinExistence type="predicted"/>
<dbReference type="Pfam" id="PF06532">
    <property type="entry name" value="NrsF"/>
    <property type="match status" value="1"/>
</dbReference>
<evidence type="ECO:0008006" key="4">
    <source>
        <dbReference type="Google" id="ProtNLM"/>
    </source>
</evidence>
<feature type="transmembrane region" description="Helical" evidence="1">
    <location>
        <begin position="29"/>
        <end position="48"/>
    </location>
</feature>
<keyword evidence="1" id="KW-0812">Transmembrane</keyword>
<accession>A0ABN8ANS6</accession>
<evidence type="ECO:0000313" key="2">
    <source>
        <dbReference type="EMBL" id="CAG9932110.1"/>
    </source>
</evidence>
<dbReference type="EMBL" id="OU912926">
    <property type="protein sequence ID" value="CAG9932110.1"/>
    <property type="molecule type" value="Genomic_DNA"/>
</dbReference>
<name>A0ABN8ANS6_9PROT</name>
<dbReference type="RefSeq" id="WP_239796100.1">
    <property type="nucleotide sequence ID" value="NZ_OU912926.1"/>
</dbReference>
<reference evidence="2 3" key="1">
    <citation type="submission" date="2021-10" db="EMBL/GenBank/DDBJ databases">
        <authorList>
            <person name="Koch H."/>
        </authorList>
    </citation>
    <scope>NUCLEOTIDE SEQUENCE [LARGE SCALE GENOMIC DNA]</scope>
    <source>
        <strain evidence="2">6680</strain>
    </source>
</reference>
<evidence type="ECO:0000313" key="3">
    <source>
        <dbReference type="Proteomes" id="UP000839052"/>
    </source>
</evidence>
<gene>
    <name evidence="2" type="ORF">NTG6680_0857</name>
</gene>
<keyword evidence="1" id="KW-0472">Membrane</keyword>
<evidence type="ECO:0000256" key="1">
    <source>
        <dbReference type="SAM" id="Phobius"/>
    </source>
</evidence>
<organism evidence="2 3">
    <name type="scientific">Candidatus Nitrotoga arctica</name>
    <dbReference type="NCBI Taxonomy" id="453162"/>
    <lineage>
        <taxon>Bacteria</taxon>
        <taxon>Pseudomonadati</taxon>
        <taxon>Pseudomonadota</taxon>
        <taxon>Betaproteobacteria</taxon>
        <taxon>Nitrosomonadales</taxon>
        <taxon>Gallionellaceae</taxon>
        <taxon>Candidatus Nitrotoga</taxon>
    </lineage>
</organism>
<feature type="transmembrane region" description="Helical" evidence="1">
    <location>
        <begin position="124"/>
        <end position="145"/>
    </location>
</feature>
<feature type="transmembrane region" description="Helical" evidence="1">
    <location>
        <begin position="182"/>
        <end position="205"/>
    </location>
</feature>
<feature type="transmembrane region" description="Helical" evidence="1">
    <location>
        <begin position="60"/>
        <end position="84"/>
    </location>
</feature>
<dbReference type="InterPro" id="IPR009495">
    <property type="entry name" value="NrsF"/>
</dbReference>
<feature type="transmembrane region" description="Helical" evidence="1">
    <location>
        <begin position="157"/>
        <end position="176"/>
    </location>
</feature>
<dbReference type="Proteomes" id="UP000839052">
    <property type="component" value="Chromosome"/>
</dbReference>
<keyword evidence="1" id="KW-1133">Transmembrane helix</keyword>
<keyword evidence="3" id="KW-1185">Reference proteome</keyword>
<protein>
    <recommendedName>
        <fullName evidence="4">DUF1109 domain-containing protein</fullName>
    </recommendedName>
</protein>
<sequence>MANIDNLIARLAQDGITVKLVPHPFILSLQWLGAAAIYLAVSLALSGLRPDLLERFHSAWFVAEIAVLLGILIVTSISAALLAFPDLHQKRNLAWAPVWMFALFLLTLFLAWRADSSPIPLSVHNFECTLGITLIALLPTVWIFYSMRKYASTHYRLAGSVALLSAFSVGALWLRLHEVNDSIVHVIEWHYLPMLAIGIIGLWLGQRVLKW</sequence>